<proteinExistence type="predicted"/>
<feature type="compositionally biased region" description="Polar residues" evidence="1">
    <location>
        <begin position="1"/>
        <end position="19"/>
    </location>
</feature>
<organism evidence="2 3">
    <name type="scientific">Vespula pensylvanica</name>
    <name type="common">Western yellow jacket</name>
    <name type="synonym">Wasp</name>
    <dbReference type="NCBI Taxonomy" id="30213"/>
    <lineage>
        <taxon>Eukaryota</taxon>
        <taxon>Metazoa</taxon>
        <taxon>Ecdysozoa</taxon>
        <taxon>Arthropoda</taxon>
        <taxon>Hexapoda</taxon>
        <taxon>Insecta</taxon>
        <taxon>Pterygota</taxon>
        <taxon>Neoptera</taxon>
        <taxon>Endopterygota</taxon>
        <taxon>Hymenoptera</taxon>
        <taxon>Apocrita</taxon>
        <taxon>Aculeata</taxon>
        <taxon>Vespoidea</taxon>
        <taxon>Vespidae</taxon>
        <taxon>Vespinae</taxon>
        <taxon>Vespula</taxon>
    </lineage>
</organism>
<evidence type="ECO:0000313" key="2">
    <source>
        <dbReference type="EMBL" id="KAF7431961.1"/>
    </source>
</evidence>
<gene>
    <name evidence="2" type="ORF">H0235_004885</name>
</gene>
<evidence type="ECO:0000313" key="3">
    <source>
        <dbReference type="Proteomes" id="UP000600918"/>
    </source>
</evidence>
<accession>A0A834P856</accession>
<dbReference type="AlphaFoldDB" id="A0A834P856"/>
<dbReference type="Proteomes" id="UP000600918">
    <property type="component" value="Unassembled WGS sequence"/>
</dbReference>
<dbReference type="EMBL" id="JACSDY010000003">
    <property type="protein sequence ID" value="KAF7431961.1"/>
    <property type="molecule type" value="Genomic_DNA"/>
</dbReference>
<keyword evidence="3" id="KW-1185">Reference proteome</keyword>
<comment type="caution">
    <text evidence="2">The sequence shown here is derived from an EMBL/GenBank/DDBJ whole genome shotgun (WGS) entry which is preliminary data.</text>
</comment>
<protein>
    <submittedName>
        <fullName evidence="2">Uncharacterized protein</fullName>
    </submittedName>
</protein>
<sequence length="96" mass="10687">MEVNAYENSRSNGSTNPDPRSQHIEVTASGDPRLILKSEFQDEIDLARIQVLMLTEGEGYQHPQDNDSGVPPQEGEAFPCGYQLCLILDSEAFIDF</sequence>
<reference evidence="2" key="1">
    <citation type="journal article" date="2020" name="G3 (Bethesda)">
        <title>High-Quality Assemblies for Three Invasive Social Wasps from the &lt;i&gt;Vespula&lt;/i&gt; Genus.</title>
        <authorList>
            <person name="Harrop T.W.R."/>
            <person name="Guhlin J."/>
            <person name="McLaughlin G.M."/>
            <person name="Permina E."/>
            <person name="Stockwell P."/>
            <person name="Gilligan J."/>
            <person name="Le Lec M.F."/>
            <person name="Gruber M.A.M."/>
            <person name="Quinn O."/>
            <person name="Lovegrove M."/>
            <person name="Duncan E.J."/>
            <person name="Remnant E.J."/>
            <person name="Van Eeckhoven J."/>
            <person name="Graham B."/>
            <person name="Knapp R.A."/>
            <person name="Langford K.W."/>
            <person name="Kronenberg Z."/>
            <person name="Press M.O."/>
            <person name="Eacker S.M."/>
            <person name="Wilson-Rankin E.E."/>
            <person name="Purcell J."/>
            <person name="Lester P.J."/>
            <person name="Dearden P.K."/>
        </authorList>
    </citation>
    <scope>NUCLEOTIDE SEQUENCE</scope>
    <source>
        <strain evidence="2">Volc-1</strain>
    </source>
</reference>
<name>A0A834P856_VESPE</name>
<evidence type="ECO:0000256" key="1">
    <source>
        <dbReference type="SAM" id="MobiDB-lite"/>
    </source>
</evidence>
<feature type="region of interest" description="Disordered" evidence="1">
    <location>
        <begin position="1"/>
        <end position="28"/>
    </location>
</feature>